<dbReference type="InterPro" id="IPR053196">
    <property type="entry name" value="Lipoprotein_YbaY-like"/>
</dbReference>
<evidence type="ECO:0000313" key="3">
    <source>
        <dbReference type="EMBL" id="AKJ08411.1"/>
    </source>
</evidence>
<dbReference type="Proteomes" id="UP000256345">
    <property type="component" value="Unassembled WGS sequence"/>
</dbReference>
<gene>
    <name evidence="3" type="ORF">AA314_10037</name>
    <name evidence="4" type="ORF">ATI61_12733</name>
</gene>
<dbReference type="PROSITE" id="PS51257">
    <property type="entry name" value="PROKAR_LIPOPROTEIN"/>
    <property type="match status" value="1"/>
</dbReference>
<dbReference type="AlphaFoldDB" id="A0AAC8QIX6"/>
<organism evidence="3 5">
    <name type="scientific">Archangium gephyra</name>
    <dbReference type="NCBI Taxonomy" id="48"/>
    <lineage>
        <taxon>Bacteria</taxon>
        <taxon>Pseudomonadati</taxon>
        <taxon>Myxococcota</taxon>
        <taxon>Myxococcia</taxon>
        <taxon>Myxococcales</taxon>
        <taxon>Cystobacterineae</taxon>
        <taxon>Archangiaceae</taxon>
        <taxon>Archangium</taxon>
    </lineage>
</organism>
<evidence type="ECO:0000256" key="1">
    <source>
        <dbReference type="SAM" id="MobiDB-lite"/>
    </source>
</evidence>
<dbReference type="InterPro" id="IPR039366">
    <property type="entry name" value="Pilotin"/>
</dbReference>
<keyword evidence="6" id="KW-1185">Reference proteome</keyword>
<feature type="region of interest" description="Disordered" evidence="1">
    <location>
        <begin position="26"/>
        <end position="49"/>
    </location>
</feature>
<dbReference type="Pfam" id="PF09619">
    <property type="entry name" value="YscW"/>
    <property type="match status" value="1"/>
</dbReference>
<dbReference type="RefSeq" id="WP_047861179.1">
    <property type="nucleotide sequence ID" value="NZ_CP011509.1"/>
</dbReference>
<evidence type="ECO:0000313" key="6">
    <source>
        <dbReference type="Proteomes" id="UP000256345"/>
    </source>
</evidence>
<proteinExistence type="predicted"/>
<dbReference type="EMBL" id="QUMU01000027">
    <property type="protein sequence ID" value="REG14314.1"/>
    <property type="molecule type" value="Genomic_DNA"/>
</dbReference>
<evidence type="ECO:0000313" key="4">
    <source>
        <dbReference type="EMBL" id="REG14314.1"/>
    </source>
</evidence>
<reference evidence="3 5" key="1">
    <citation type="submission" date="2015-05" db="EMBL/GenBank/DDBJ databases">
        <title>Genome assembly of Archangium gephyra DSM 2261.</title>
        <authorList>
            <person name="Sharma G."/>
            <person name="Subramanian S."/>
        </authorList>
    </citation>
    <scope>NUCLEOTIDE SEQUENCE [LARGE SCALE GENOMIC DNA]</scope>
    <source>
        <strain evidence="3 5">DSM 2261</strain>
    </source>
</reference>
<reference evidence="4 6" key="2">
    <citation type="submission" date="2018-08" db="EMBL/GenBank/DDBJ databases">
        <title>Genomic Encyclopedia of Archaeal and Bacterial Type Strains, Phase II (KMG-II): from individual species to whole genera.</title>
        <authorList>
            <person name="Goeker M."/>
        </authorList>
    </citation>
    <scope>NUCLEOTIDE SEQUENCE [LARGE SCALE GENOMIC DNA]</scope>
    <source>
        <strain evidence="4 6">DSM 2261</strain>
    </source>
</reference>
<dbReference type="EMBL" id="CP011509">
    <property type="protein sequence ID" value="AKJ08411.1"/>
    <property type="molecule type" value="Genomic_DNA"/>
</dbReference>
<feature type="signal peptide" evidence="2">
    <location>
        <begin position="1"/>
        <end position="21"/>
    </location>
</feature>
<keyword evidence="4" id="KW-0449">Lipoprotein</keyword>
<evidence type="ECO:0000256" key="2">
    <source>
        <dbReference type="SAM" id="SignalP"/>
    </source>
</evidence>
<accession>A0AAC8QIX6</accession>
<dbReference type="PANTHER" id="PTHR38013:SF1">
    <property type="entry name" value="GLYCOPROTEIN_POLYSACCHARIDE METABOLISM"/>
    <property type="match status" value="1"/>
</dbReference>
<dbReference type="PANTHER" id="PTHR38013">
    <property type="entry name" value="GLYCOPROTEIN/POLYSACCHARIDE METABOLISM"/>
    <property type="match status" value="1"/>
</dbReference>
<keyword evidence="2" id="KW-0732">Signal</keyword>
<feature type="chain" id="PRO_5042151094" evidence="2">
    <location>
        <begin position="22"/>
        <end position="155"/>
    </location>
</feature>
<name>A0AAC8QIX6_9BACT</name>
<evidence type="ECO:0000313" key="5">
    <source>
        <dbReference type="Proteomes" id="UP000035579"/>
    </source>
</evidence>
<dbReference type="Proteomes" id="UP000035579">
    <property type="component" value="Chromosome"/>
</dbReference>
<sequence>MIRRLTVLAGCFATFILAACATTQGPTVETAPPVDKQEPAARPPESGETQVTGSVFYLERIALSPEAVVLVEVVEVAPEGGEGAVIGTWTRSSPGQVPIRFSVGVPTERIRPEGSYGVRARITGGGRTFGTSEPVPVLTQGHPSQDVQVRVRIGG</sequence>
<dbReference type="KEGG" id="age:AA314_10037"/>
<protein>
    <submittedName>
        <fullName evidence="3">Glycoprotein/polysaccharide metabolism</fullName>
    </submittedName>
    <submittedName>
        <fullName evidence="4">Lipoprotein</fullName>
    </submittedName>
</protein>